<dbReference type="PANTHER" id="PTHR11733">
    <property type="entry name" value="ZINC METALLOPROTEASE FAMILY M13 NEPRILYSIN-RELATED"/>
    <property type="match status" value="1"/>
</dbReference>
<evidence type="ECO:0000313" key="11">
    <source>
        <dbReference type="EMBL" id="KHE41890.1"/>
    </source>
</evidence>
<keyword evidence="6" id="KW-0862">Zinc</keyword>
<comment type="caution">
    <text evidence="11">The sequence shown here is derived from an EMBL/GenBank/DDBJ whole genome shotgun (WGS) entry which is preliminary data.</text>
</comment>
<dbReference type="EMBL" id="JRGF01000008">
    <property type="protein sequence ID" value="KHE41890.1"/>
    <property type="molecule type" value="Genomic_DNA"/>
</dbReference>
<evidence type="ECO:0000259" key="10">
    <source>
        <dbReference type="Pfam" id="PF05649"/>
    </source>
</evidence>
<dbReference type="Gene3D" id="1.10.1380.10">
    <property type="entry name" value="Neutral endopeptidase , domain2"/>
    <property type="match status" value="1"/>
</dbReference>
<evidence type="ECO:0000256" key="6">
    <source>
        <dbReference type="ARBA" id="ARBA00022833"/>
    </source>
</evidence>
<evidence type="ECO:0000256" key="4">
    <source>
        <dbReference type="ARBA" id="ARBA00022723"/>
    </source>
</evidence>
<dbReference type="Proteomes" id="UP000030889">
    <property type="component" value="Unassembled WGS sequence"/>
</dbReference>
<sequence length="678" mass="76322">MRKAMIASALLIAGIAGLTGCGNEKKSASVPALDPTNMDLSVKPGTDFYQFANGGWMKNNPLQAQYSRYGIFDRLGDTSLDQIRTIVNEAASMDQTQGGIPQKITTLYQLGMDSVTLNAQGAEPIREELARIAAIKNDKELAAMIATLHREGIFPYFVTFVDADEKNSTMNIPALYQSGLGMGDRDYYLSEESKEIKDAYKEYIRTLFTLVGYSAEQADEAVKAVLKIEDKIADASYSREVLRDSHKNYNKMTGTEWVNSNGLLDWNIYFDTFGVPVAENIVVKQTGFFNDLAKAMKDVTLDEQKLYLEYNLISAAAPYLSDDFVNANFDFFGRAMSGREELQPRWKRALNTTDGALSEALGQLYVEKYFPASSKEKMLEMVGNLQTALSERIEALPWMSDETKARAQEKLAAFRVKIGYPDTWRDYSALDIKDDSYWANVRRSNIFEMDYMLSQVGKPVDKDKWLMSPQTVNAYYNPTTNEICFPAAILQPPFFNPDADDAVNYGAIGVVIGHEMTHGFDDQGRNYDKDGNLNDWWTAEDAARFKERTDILVEQFNAVEVAPGVYANGSYTLGENIADQGGLLVSRMAYENSLEGKERPEPIDGYTDAQRFYISYATVWAQNIRPEEILRLTKIDPHSLGKNRVNVTLRNIDDFYTAFDITEGDAMYLAPEKRVNVW</sequence>
<dbReference type="InterPro" id="IPR018497">
    <property type="entry name" value="Peptidase_M13_C"/>
</dbReference>
<comment type="similarity">
    <text evidence="2">Belongs to the peptidase M13 family.</text>
</comment>
<evidence type="ECO:0000256" key="7">
    <source>
        <dbReference type="ARBA" id="ARBA00023049"/>
    </source>
</evidence>
<keyword evidence="3" id="KW-0645">Protease</keyword>
<dbReference type="RefSeq" id="WP_035473709.1">
    <property type="nucleotide sequence ID" value="NZ_JRGF01000008.1"/>
</dbReference>
<dbReference type="InterPro" id="IPR008753">
    <property type="entry name" value="Peptidase_M13_N"/>
</dbReference>
<dbReference type="Pfam" id="PF01431">
    <property type="entry name" value="Peptidase_M13"/>
    <property type="match status" value="1"/>
</dbReference>
<keyword evidence="8" id="KW-0732">Signal</keyword>
<keyword evidence="4" id="KW-0479">Metal-binding</keyword>
<proteinExistence type="inferred from homology"/>
<dbReference type="PROSITE" id="PS51885">
    <property type="entry name" value="NEPRILYSIN"/>
    <property type="match status" value="1"/>
</dbReference>
<evidence type="ECO:0000256" key="5">
    <source>
        <dbReference type="ARBA" id="ARBA00022801"/>
    </source>
</evidence>
<dbReference type="PANTHER" id="PTHR11733:SF167">
    <property type="entry name" value="FI17812P1-RELATED"/>
    <property type="match status" value="1"/>
</dbReference>
<accession>A0ABR4YI14</accession>
<evidence type="ECO:0000256" key="3">
    <source>
        <dbReference type="ARBA" id="ARBA00022670"/>
    </source>
</evidence>
<evidence type="ECO:0000259" key="9">
    <source>
        <dbReference type="Pfam" id="PF01431"/>
    </source>
</evidence>
<feature type="domain" description="Peptidase M13 N-terminal" evidence="10">
    <location>
        <begin position="44"/>
        <end position="421"/>
    </location>
</feature>
<keyword evidence="7" id="KW-0482">Metalloprotease</keyword>
<dbReference type="InterPro" id="IPR042089">
    <property type="entry name" value="Peptidase_M13_dom_2"/>
</dbReference>
<evidence type="ECO:0000313" key="12">
    <source>
        <dbReference type="Proteomes" id="UP000030889"/>
    </source>
</evidence>
<keyword evidence="12" id="KW-1185">Reference proteome</keyword>
<evidence type="ECO:0000256" key="1">
    <source>
        <dbReference type="ARBA" id="ARBA00001947"/>
    </source>
</evidence>
<dbReference type="CDD" id="cd08662">
    <property type="entry name" value="M13"/>
    <property type="match status" value="1"/>
</dbReference>
<dbReference type="SUPFAM" id="SSF55486">
    <property type="entry name" value="Metalloproteases ('zincins'), catalytic domain"/>
    <property type="match status" value="1"/>
</dbReference>
<dbReference type="InterPro" id="IPR000718">
    <property type="entry name" value="Peptidase_M13"/>
</dbReference>
<feature type="chain" id="PRO_5046854462" evidence="8">
    <location>
        <begin position="19"/>
        <end position="678"/>
    </location>
</feature>
<keyword evidence="5" id="KW-0378">Hydrolase</keyword>
<dbReference type="PROSITE" id="PS51257">
    <property type="entry name" value="PROKAR_LIPOPROTEIN"/>
    <property type="match status" value="1"/>
</dbReference>
<evidence type="ECO:0000256" key="8">
    <source>
        <dbReference type="SAM" id="SignalP"/>
    </source>
</evidence>
<feature type="domain" description="Peptidase M13 C-terminal" evidence="9">
    <location>
        <begin position="473"/>
        <end position="675"/>
    </location>
</feature>
<name>A0ABR4YI14_9BACT</name>
<evidence type="ECO:0000256" key="2">
    <source>
        <dbReference type="ARBA" id="ARBA00007357"/>
    </source>
</evidence>
<protein>
    <submittedName>
        <fullName evidence="11">Peptidase M13</fullName>
    </submittedName>
</protein>
<reference evidence="11 12" key="1">
    <citation type="submission" date="2014-09" db="EMBL/GenBank/DDBJ databases">
        <title>Alistipes sp. 627, sp. nov., a novel member of the family Rikenellaceae isolated from human faeces.</title>
        <authorList>
            <person name="Shkoporov A.N."/>
            <person name="Chaplin A.V."/>
            <person name="Motuzova O.V."/>
            <person name="Kafarskaia L.I."/>
            <person name="Khokhlova E.V."/>
            <person name="Efimov B.A."/>
        </authorList>
    </citation>
    <scope>NUCLEOTIDE SEQUENCE [LARGE SCALE GENOMIC DNA]</scope>
    <source>
        <strain evidence="11 12">627</strain>
    </source>
</reference>
<organism evidence="11 12">
    <name type="scientific">Alistipes inops</name>
    <dbReference type="NCBI Taxonomy" id="1501391"/>
    <lineage>
        <taxon>Bacteria</taxon>
        <taxon>Pseudomonadati</taxon>
        <taxon>Bacteroidota</taxon>
        <taxon>Bacteroidia</taxon>
        <taxon>Bacteroidales</taxon>
        <taxon>Rikenellaceae</taxon>
        <taxon>Alistipes</taxon>
    </lineage>
</organism>
<comment type="cofactor">
    <cofactor evidence="1">
        <name>Zn(2+)</name>
        <dbReference type="ChEBI" id="CHEBI:29105"/>
    </cofactor>
</comment>
<gene>
    <name evidence="11" type="ORF">LG35_07770</name>
</gene>
<dbReference type="Pfam" id="PF05649">
    <property type="entry name" value="Peptidase_M13_N"/>
    <property type="match status" value="1"/>
</dbReference>
<dbReference type="Gene3D" id="3.40.390.10">
    <property type="entry name" value="Collagenase (Catalytic Domain)"/>
    <property type="match status" value="1"/>
</dbReference>
<dbReference type="InterPro" id="IPR024079">
    <property type="entry name" value="MetalloPept_cat_dom_sf"/>
</dbReference>
<feature type="signal peptide" evidence="8">
    <location>
        <begin position="1"/>
        <end position="18"/>
    </location>
</feature>
<dbReference type="PRINTS" id="PR00786">
    <property type="entry name" value="NEPRILYSIN"/>
</dbReference>